<protein>
    <submittedName>
        <fullName evidence="3">Glycerophosphodiester phosphodiesterase</fullName>
    </submittedName>
</protein>
<gene>
    <name evidence="3" type="ORF">F0161_08585</name>
</gene>
<feature type="transmembrane region" description="Helical" evidence="1">
    <location>
        <begin position="164"/>
        <end position="183"/>
    </location>
</feature>
<dbReference type="PANTHER" id="PTHR46211">
    <property type="entry name" value="GLYCEROPHOSPHORYL DIESTER PHOSPHODIESTERASE"/>
    <property type="match status" value="1"/>
</dbReference>
<organism evidence="3 4">
    <name type="scientific">Paucilactobacillus nenjiangensis</name>
    <dbReference type="NCBI Taxonomy" id="1296540"/>
    <lineage>
        <taxon>Bacteria</taxon>
        <taxon>Bacillati</taxon>
        <taxon>Bacillota</taxon>
        <taxon>Bacilli</taxon>
        <taxon>Lactobacillales</taxon>
        <taxon>Lactobacillaceae</taxon>
        <taxon>Paucilactobacillus</taxon>
    </lineage>
</organism>
<dbReference type="CDD" id="cd08579">
    <property type="entry name" value="GDPD_memb_like"/>
    <property type="match status" value="1"/>
</dbReference>
<dbReference type="AlphaFoldDB" id="A0A5P1X6K7"/>
<dbReference type="PANTHER" id="PTHR46211:SF8">
    <property type="entry name" value="PHOSPHODIESTERASE"/>
    <property type="match status" value="1"/>
</dbReference>
<feature type="transmembrane region" description="Helical" evidence="1">
    <location>
        <begin position="214"/>
        <end position="239"/>
    </location>
</feature>
<dbReference type="Pfam" id="PF10110">
    <property type="entry name" value="GPDPase_memb"/>
    <property type="match status" value="1"/>
</dbReference>
<evidence type="ECO:0000259" key="2">
    <source>
        <dbReference type="PROSITE" id="PS51704"/>
    </source>
</evidence>
<feature type="transmembrane region" description="Helical" evidence="1">
    <location>
        <begin position="12"/>
        <end position="36"/>
    </location>
</feature>
<reference evidence="3 4" key="1">
    <citation type="submission" date="2019-09" db="EMBL/GenBank/DDBJ databases">
        <title>Complete Genome Sequence of Lactobacillus nenjiangensis SH-Y15, isolated from sauerkraut.</title>
        <authorList>
            <person name="Yang H."/>
        </authorList>
    </citation>
    <scope>NUCLEOTIDE SEQUENCE [LARGE SCALE GENOMIC DNA]</scope>
    <source>
        <strain evidence="3 4">SH-Y15</strain>
    </source>
</reference>
<feature type="domain" description="GP-PDE" evidence="2">
    <location>
        <begin position="337"/>
        <end position="529"/>
    </location>
</feature>
<dbReference type="SUPFAM" id="SSF51695">
    <property type="entry name" value="PLC-like phosphodiesterases"/>
    <property type="match status" value="1"/>
</dbReference>
<feature type="transmembrane region" description="Helical" evidence="1">
    <location>
        <begin position="309"/>
        <end position="329"/>
    </location>
</feature>
<keyword evidence="1" id="KW-0472">Membrane</keyword>
<dbReference type="PROSITE" id="PS51704">
    <property type="entry name" value="GP_PDE"/>
    <property type="match status" value="1"/>
</dbReference>
<evidence type="ECO:0000313" key="4">
    <source>
        <dbReference type="Proteomes" id="UP000325295"/>
    </source>
</evidence>
<dbReference type="InterPro" id="IPR017946">
    <property type="entry name" value="PLC-like_Pdiesterase_TIM-brl"/>
</dbReference>
<accession>A0A5P1X6K7</accession>
<dbReference type="RefSeq" id="WP_150204312.1">
    <property type="nucleotide sequence ID" value="NZ_CP043939.1"/>
</dbReference>
<name>A0A5P1X6K7_9LACO</name>
<proteinExistence type="predicted"/>
<dbReference type="Proteomes" id="UP000325295">
    <property type="component" value="Chromosome"/>
</dbReference>
<dbReference type="InterPro" id="IPR018476">
    <property type="entry name" value="GlyceroP-diester-Pdiesterase_M"/>
</dbReference>
<dbReference type="Gene3D" id="3.20.20.190">
    <property type="entry name" value="Phosphatidylinositol (PI) phosphodiesterase"/>
    <property type="match status" value="1"/>
</dbReference>
<feature type="transmembrane region" description="Helical" evidence="1">
    <location>
        <begin position="259"/>
        <end position="282"/>
    </location>
</feature>
<dbReference type="KEGG" id="lnn:F0161_08585"/>
<keyword evidence="4" id="KW-1185">Reference proteome</keyword>
<dbReference type="Pfam" id="PF03009">
    <property type="entry name" value="GDPD"/>
    <property type="match status" value="1"/>
</dbReference>
<feature type="transmembrane region" description="Helical" evidence="1">
    <location>
        <begin position="56"/>
        <end position="83"/>
    </location>
</feature>
<evidence type="ECO:0000313" key="3">
    <source>
        <dbReference type="EMBL" id="QER67897.1"/>
    </source>
</evidence>
<dbReference type="OrthoDB" id="384721at2"/>
<dbReference type="GO" id="GO:0006629">
    <property type="term" value="P:lipid metabolic process"/>
    <property type="evidence" value="ECO:0007669"/>
    <property type="project" value="InterPro"/>
</dbReference>
<evidence type="ECO:0000256" key="1">
    <source>
        <dbReference type="SAM" id="Phobius"/>
    </source>
</evidence>
<sequence length="529" mass="59637">MYRRYWQQFSKYWGYFILVTIGSSFIIGQVVIPGLTWLVQKMMELANIPYLSYTNIVSVIIGHPVVAVGLLIILIITLLAAYLQFTIWMAIVANIRAQQNVSIWQLIVERIKDLRRVRFTTMLVTIAYLIVVVPFSKTIFQSELLSKITIPVFILDDMWNSATIWVPIVTFTLLAVFLSIRLITFLPGTINRHETTFEVIVDSWRETKGHFFKIAVKLFASSFLLGLIGAVSRGILYVVQTLLDQHLPAIALGGAVINLMLLEIINQILMVMGVVFIVNIALDEFQGSIVSKSAQTNGVVRFKKLKRSLAVVLVVVIGGAAGVYNFAYFKGALIDPPLVIAHRGVDDQNGVQNTIPALEKTAKEKPDFVEMDIHETKDHQFVVIHDGNLKNLAGVNKKVHDLTLAQLTQLTVSENDQSAKIPSFNDYLAAAEKNHQKLLVEIKTSNEDSPEMVSNFLKLYQKRMLADGNYMHSLSYPVITKVKKQEPQLFSSFILPYNLAFPRTQANAYTMEETTLTQAFMDQAHKRNK</sequence>
<keyword evidence="1" id="KW-1133">Transmembrane helix</keyword>
<feature type="transmembrane region" description="Helical" evidence="1">
    <location>
        <begin position="119"/>
        <end position="136"/>
    </location>
</feature>
<dbReference type="EMBL" id="CP043939">
    <property type="protein sequence ID" value="QER67897.1"/>
    <property type="molecule type" value="Genomic_DNA"/>
</dbReference>
<dbReference type="GO" id="GO:0008081">
    <property type="term" value="F:phosphoric diester hydrolase activity"/>
    <property type="evidence" value="ECO:0007669"/>
    <property type="project" value="InterPro"/>
</dbReference>
<keyword evidence="1" id="KW-0812">Transmembrane</keyword>
<dbReference type="InterPro" id="IPR030395">
    <property type="entry name" value="GP_PDE_dom"/>
</dbReference>